<name>A0A9P7J5A1_9AGAM</name>
<dbReference type="AlphaFoldDB" id="A0A9P7J5A1"/>
<sequence>MRSSSGLNLQTSSLSDISLSPSMPPSQISTPDASQMLLPPASDTILHFLPSFLFNHGKRARVESAQERTL</sequence>
<protein>
    <submittedName>
        <fullName evidence="2">Uncharacterized protein</fullName>
    </submittedName>
</protein>
<proteinExistence type="predicted"/>
<dbReference type="OrthoDB" id="9972728at2759"/>
<dbReference type="RefSeq" id="XP_041186595.1">
    <property type="nucleotide sequence ID" value="XM_041337198.1"/>
</dbReference>
<comment type="caution">
    <text evidence="2">The sequence shown here is derived from an EMBL/GenBank/DDBJ whole genome shotgun (WGS) entry which is preliminary data.</text>
</comment>
<gene>
    <name evidence="2" type="ORF">BJ212DRAFT_1396010</name>
</gene>
<evidence type="ECO:0000313" key="3">
    <source>
        <dbReference type="Proteomes" id="UP000807769"/>
    </source>
</evidence>
<dbReference type="GeneID" id="64631214"/>
<evidence type="ECO:0000256" key="1">
    <source>
        <dbReference type="SAM" id="MobiDB-lite"/>
    </source>
</evidence>
<feature type="compositionally biased region" description="Low complexity" evidence="1">
    <location>
        <begin position="9"/>
        <end position="21"/>
    </location>
</feature>
<dbReference type="EMBL" id="JABBWG010000066">
    <property type="protein sequence ID" value="KAG1803409.1"/>
    <property type="molecule type" value="Genomic_DNA"/>
</dbReference>
<dbReference type="Proteomes" id="UP000807769">
    <property type="component" value="Unassembled WGS sequence"/>
</dbReference>
<reference evidence="2" key="1">
    <citation type="journal article" date="2020" name="New Phytol.">
        <title>Comparative genomics reveals dynamic genome evolution in host specialist ectomycorrhizal fungi.</title>
        <authorList>
            <person name="Lofgren L.A."/>
            <person name="Nguyen N.H."/>
            <person name="Vilgalys R."/>
            <person name="Ruytinx J."/>
            <person name="Liao H.L."/>
            <person name="Branco S."/>
            <person name="Kuo A."/>
            <person name="LaButti K."/>
            <person name="Lipzen A."/>
            <person name="Andreopoulos W."/>
            <person name="Pangilinan J."/>
            <person name="Riley R."/>
            <person name="Hundley H."/>
            <person name="Na H."/>
            <person name="Barry K."/>
            <person name="Grigoriev I.V."/>
            <person name="Stajich J.E."/>
            <person name="Kennedy P.G."/>
        </authorList>
    </citation>
    <scope>NUCLEOTIDE SEQUENCE</scope>
    <source>
        <strain evidence="2">MN1</strain>
    </source>
</reference>
<keyword evidence="3" id="KW-1185">Reference proteome</keyword>
<evidence type="ECO:0000313" key="2">
    <source>
        <dbReference type="EMBL" id="KAG1803409.1"/>
    </source>
</evidence>
<feature type="region of interest" description="Disordered" evidence="1">
    <location>
        <begin position="1"/>
        <end position="36"/>
    </location>
</feature>
<organism evidence="2 3">
    <name type="scientific">Suillus subaureus</name>
    <dbReference type="NCBI Taxonomy" id="48587"/>
    <lineage>
        <taxon>Eukaryota</taxon>
        <taxon>Fungi</taxon>
        <taxon>Dikarya</taxon>
        <taxon>Basidiomycota</taxon>
        <taxon>Agaricomycotina</taxon>
        <taxon>Agaricomycetes</taxon>
        <taxon>Agaricomycetidae</taxon>
        <taxon>Boletales</taxon>
        <taxon>Suillineae</taxon>
        <taxon>Suillaceae</taxon>
        <taxon>Suillus</taxon>
    </lineage>
</organism>
<accession>A0A9P7J5A1</accession>